<dbReference type="AlphaFoldDB" id="A0A9D2QD60"/>
<keyword evidence="2" id="KW-1133">Transmembrane helix</keyword>
<name>A0A9D2QD60_9CORY</name>
<sequence length="61" mass="6739">MKNAESQNTGSQDAFEPEVTEEEIRAHLQKDVPGSSRQDVITLIFIAVMIIATVGCFVFLI</sequence>
<evidence type="ECO:0000313" key="3">
    <source>
        <dbReference type="EMBL" id="HJC83978.1"/>
    </source>
</evidence>
<feature type="compositionally biased region" description="Polar residues" evidence="1">
    <location>
        <begin position="1"/>
        <end position="12"/>
    </location>
</feature>
<accession>A0A9D2QD60</accession>
<dbReference type="EMBL" id="DWVP01000001">
    <property type="protein sequence ID" value="HJC83978.1"/>
    <property type="molecule type" value="Genomic_DNA"/>
</dbReference>
<comment type="caution">
    <text evidence="3">The sequence shown here is derived from an EMBL/GenBank/DDBJ whole genome shotgun (WGS) entry which is preliminary data.</text>
</comment>
<protein>
    <submittedName>
        <fullName evidence="3">Uncharacterized protein</fullName>
    </submittedName>
</protein>
<evidence type="ECO:0000256" key="1">
    <source>
        <dbReference type="SAM" id="MobiDB-lite"/>
    </source>
</evidence>
<feature type="region of interest" description="Disordered" evidence="1">
    <location>
        <begin position="1"/>
        <end position="35"/>
    </location>
</feature>
<gene>
    <name evidence="3" type="ORF">H9751_00160</name>
</gene>
<evidence type="ECO:0000313" key="4">
    <source>
        <dbReference type="Proteomes" id="UP000823858"/>
    </source>
</evidence>
<keyword evidence="2" id="KW-0812">Transmembrane</keyword>
<keyword evidence="2" id="KW-0472">Membrane</keyword>
<dbReference type="Proteomes" id="UP000823858">
    <property type="component" value="Unassembled WGS sequence"/>
</dbReference>
<proteinExistence type="predicted"/>
<evidence type="ECO:0000256" key="2">
    <source>
        <dbReference type="SAM" id="Phobius"/>
    </source>
</evidence>
<organism evidence="3 4">
    <name type="scientific">Candidatus Corynebacterium faecigallinarum</name>
    <dbReference type="NCBI Taxonomy" id="2838528"/>
    <lineage>
        <taxon>Bacteria</taxon>
        <taxon>Bacillati</taxon>
        <taxon>Actinomycetota</taxon>
        <taxon>Actinomycetes</taxon>
        <taxon>Mycobacteriales</taxon>
        <taxon>Corynebacteriaceae</taxon>
        <taxon>Corynebacterium</taxon>
    </lineage>
</organism>
<reference evidence="3" key="2">
    <citation type="submission" date="2021-04" db="EMBL/GenBank/DDBJ databases">
        <authorList>
            <person name="Gilroy R."/>
        </authorList>
    </citation>
    <scope>NUCLEOTIDE SEQUENCE</scope>
    <source>
        <strain evidence="3">ChiHjej13B12-4958</strain>
    </source>
</reference>
<feature type="transmembrane region" description="Helical" evidence="2">
    <location>
        <begin position="40"/>
        <end position="60"/>
    </location>
</feature>
<reference evidence="3" key="1">
    <citation type="journal article" date="2021" name="PeerJ">
        <title>Extensive microbial diversity within the chicken gut microbiome revealed by metagenomics and culture.</title>
        <authorList>
            <person name="Gilroy R."/>
            <person name="Ravi A."/>
            <person name="Getino M."/>
            <person name="Pursley I."/>
            <person name="Horton D.L."/>
            <person name="Alikhan N.F."/>
            <person name="Baker D."/>
            <person name="Gharbi K."/>
            <person name="Hall N."/>
            <person name="Watson M."/>
            <person name="Adriaenssens E.M."/>
            <person name="Foster-Nyarko E."/>
            <person name="Jarju S."/>
            <person name="Secka A."/>
            <person name="Antonio M."/>
            <person name="Oren A."/>
            <person name="Chaudhuri R.R."/>
            <person name="La Ragione R."/>
            <person name="Hildebrand F."/>
            <person name="Pallen M.J."/>
        </authorList>
    </citation>
    <scope>NUCLEOTIDE SEQUENCE</scope>
    <source>
        <strain evidence="3">ChiHjej13B12-4958</strain>
    </source>
</reference>